<dbReference type="AlphaFoldDB" id="A0A816KRK5"/>
<organism evidence="2">
    <name type="scientific">Brassica napus</name>
    <name type="common">Rape</name>
    <dbReference type="NCBI Taxonomy" id="3708"/>
    <lineage>
        <taxon>Eukaryota</taxon>
        <taxon>Viridiplantae</taxon>
        <taxon>Streptophyta</taxon>
        <taxon>Embryophyta</taxon>
        <taxon>Tracheophyta</taxon>
        <taxon>Spermatophyta</taxon>
        <taxon>Magnoliopsida</taxon>
        <taxon>eudicotyledons</taxon>
        <taxon>Gunneridae</taxon>
        <taxon>Pentapetalae</taxon>
        <taxon>rosids</taxon>
        <taxon>malvids</taxon>
        <taxon>Brassicales</taxon>
        <taxon>Brassicaceae</taxon>
        <taxon>Brassiceae</taxon>
        <taxon>Brassica</taxon>
    </lineage>
</organism>
<gene>
    <name evidence="2" type="ORF">DARMORV10_C05P08650.1</name>
</gene>
<dbReference type="EMBL" id="HG994369">
    <property type="protein sequence ID" value="CAF1924701.1"/>
    <property type="molecule type" value="Genomic_DNA"/>
</dbReference>
<keyword evidence="1" id="KW-0732">Signal</keyword>
<name>A0A816KRK5_BRANA</name>
<feature type="signal peptide" evidence="1">
    <location>
        <begin position="1"/>
        <end position="17"/>
    </location>
</feature>
<protein>
    <submittedName>
        <fullName evidence="2">(rape) hypothetical protein</fullName>
    </submittedName>
</protein>
<sequence length="149" mass="17085">MMFLFLMGRLLWRFLRELQVCFLRLTWVTQSRESHLGYCFTLSDAPASLIPILSSQTVDLVLVSSHLPCRPCPLRCFISIQRNWFDAFTVFVRNMNQVELSSYDQAVEDEAQTVSLGSGTGAHSLQTLDDEYSCSCPELPMTLFAFQYH</sequence>
<evidence type="ECO:0000313" key="2">
    <source>
        <dbReference type="EMBL" id="CAF1924701.1"/>
    </source>
</evidence>
<dbReference type="Proteomes" id="UP001295469">
    <property type="component" value="Chromosome C05"/>
</dbReference>
<proteinExistence type="predicted"/>
<reference evidence="2" key="1">
    <citation type="submission" date="2021-01" db="EMBL/GenBank/DDBJ databases">
        <authorList>
            <consortium name="Genoscope - CEA"/>
            <person name="William W."/>
        </authorList>
    </citation>
    <scope>NUCLEOTIDE SEQUENCE</scope>
</reference>
<evidence type="ECO:0000256" key="1">
    <source>
        <dbReference type="SAM" id="SignalP"/>
    </source>
</evidence>
<feature type="chain" id="PRO_5032430543" evidence="1">
    <location>
        <begin position="18"/>
        <end position="149"/>
    </location>
</feature>
<accession>A0A816KRK5</accession>